<dbReference type="Proteomes" id="UP000398389">
    <property type="component" value="Unassembled WGS sequence"/>
</dbReference>
<comment type="similarity">
    <text evidence="2">Belongs to the NADH:flavin oxidoreductase/NADH oxidase family.</text>
</comment>
<feature type="domain" description="NADH:flavin oxidoreductase/NADH oxidase N-terminal" evidence="4">
    <location>
        <begin position="5"/>
        <end position="355"/>
    </location>
</feature>
<comment type="cofactor">
    <cofactor evidence="1">
        <name>FMN</name>
        <dbReference type="ChEBI" id="CHEBI:58210"/>
    </cofactor>
</comment>
<accession>A0A5E8C594</accession>
<dbReference type="PANTHER" id="PTHR22893">
    <property type="entry name" value="NADH OXIDOREDUCTASE-RELATED"/>
    <property type="match status" value="1"/>
</dbReference>
<protein>
    <recommendedName>
        <fullName evidence="4">NADH:flavin oxidoreductase/NADH oxidase N-terminal domain-containing protein</fullName>
    </recommendedName>
</protein>
<dbReference type="Pfam" id="PF00724">
    <property type="entry name" value="Oxidored_FMN"/>
    <property type="match status" value="1"/>
</dbReference>
<proteinExistence type="inferred from homology"/>
<evidence type="ECO:0000256" key="2">
    <source>
        <dbReference type="ARBA" id="ARBA00005979"/>
    </source>
</evidence>
<dbReference type="FunFam" id="3.20.20.70:FF:000138">
    <property type="entry name" value="NADPH dehydrogenase 1"/>
    <property type="match status" value="1"/>
</dbReference>
<evidence type="ECO:0000256" key="1">
    <source>
        <dbReference type="ARBA" id="ARBA00001917"/>
    </source>
</evidence>
<dbReference type="Gene3D" id="3.20.20.70">
    <property type="entry name" value="Aldolase class I"/>
    <property type="match status" value="1"/>
</dbReference>
<keyword evidence="6" id="KW-1185">Reference proteome</keyword>
<dbReference type="SUPFAM" id="SSF51395">
    <property type="entry name" value="FMN-linked oxidoreductases"/>
    <property type="match status" value="1"/>
</dbReference>
<dbReference type="CDD" id="cd02933">
    <property type="entry name" value="OYE_like_FMN"/>
    <property type="match status" value="1"/>
</dbReference>
<dbReference type="InterPro" id="IPR045247">
    <property type="entry name" value="Oye-like"/>
</dbReference>
<dbReference type="GeneID" id="43585082"/>
<dbReference type="InterPro" id="IPR013785">
    <property type="entry name" value="Aldolase_TIM"/>
</dbReference>
<name>A0A5E8C594_9ASCO</name>
<evidence type="ECO:0000313" key="5">
    <source>
        <dbReference type="EMBL" id="VVT58562.1"/>
    </source>
</evidence>
<dbReference type="GO" id="GO:0010181">
    <property type="term" value="F:FMN binding"/>
    <property type="evidence" value="ECO:0007669"/>
    <property type="project" value="InterPro"/>
</dbReference>
<dbReference type="OrthoDB" id="276546at2759"/>
<dbReference type="AlphaFoldDB" id="A0A5E8C594"/>
<evidence type="ECO:0000256" key="3">
    <source>
        <dbReference type="ARBA" id="ARBA00022643"/>
    </source>
</evidence>
<organism evidence="5 6">
    <name type="scientific">Magnusiomyces paraingens</name>
    <dbReference type="NCBI Taxonomy" id="2606893"/>
    <lineage>
        <taxon>Eukaryota</taxon>
        <taxon>Fungi</taxon>
        <taxon>Dikarya</taxon>
        <taxon>Ascomycota</taxon>
        <taxon>Saccharomycotina</taxon>
        <taxon>Dipodascomycetes</taxon>
        <taxon>Dipodascales</taxon>
        <taxon>Dipodascaceae</taxon>
        <taxon>Magnusiomyces</taxon>
    </lineage>
</organism>
<reference evidence="5 6" key="1">
    <citation type="submission" date="2019-09" db="EMBL/GenBank/DDBJ databases">
        <authorList>
            <person name="Brejova B."/>
        </authorList>
    </citation>
    <scope>NUCLEOTIDE SEQUENCE [LARGE SCALE GENOMIC DNA]</scope>
</reference>
<gene>
    <name evidence="5" type="ORF">SAPINGB_P006271</name>
</gene>
<dbReference type="InterPro" id="IPR001155">
    <property type="entry name" value="OxRdtase_FMN_N"/>
</dbReference>
<sequence length="377" mass="42245">MSANNLFKPLNVGKIQVANRIIMAPLTRVRANISNAVPTDIMTTYYQQRASVPGTLLITEATFITERAGGYPGVPGIWSKEQVSAWKNVTRAIHKQKSFVFQQLWALGRVAGPDTLHALGYDLVSASSVPDETKRGQSLAPQDVFGSAPRPLKIEEIKEYVKDYVHAAKNAIEAGFDGVEIHSANGYLLQQFLDEHSNLRTDEYGGSVENRARFVLEVVDAIVKTIGAERVGIRLSPYVDNGGMKHGPGTLEQYAYLLKELEIRGLKPGGRLAYIHTVENTFEAKNSIGEPIIIRRPLEFVRNVWSGVWIRTQKFDRKLALEFVDVDDKLLIGFGKPFIANPDLVHRFKEDLPLNDFDFKTFYANGPKGYIDYPFYN</sequence>
<keyword evidence="3" id="KW-0288">FMN</keyword>
<evidence type="ECO:0000313" key="6">
    <source>
        <dbReference type="Proteomes" id="UP000398389"/>
    </source>
</evidence>
<evidence type="ECO:0000259" key="4">
    <source>
        <dbReference type="Pfam" id="PF00724"/>
    </source>
</evidence>
<dbReference type="PANTHER" id="PTHR22893:SF91">
    <property type="entry name" value="NADPH DEHYDROGENASE 2-RELATED"/>
    <property type="match status" value="1"/>
</dbReference>
<dbReference type="RefSeq" id="XP_031856873.1">
    <property type="nucleotide sequence ID" value="XM_032000982.1"/>
</dbReference>
<dbReference type="GO" id="GO:0003959">
    <property type="term" value="F:NADPH dehydrogenase activity"/>
    <property type="evidence" value="ECO:0007669"/>
    <property type="project" value="TreeGrafter"/>
</dbReference>
<keyword evidence="3" id="KW-0285">Flavoprotein</keyword>
<dbReference type="EMBL" id="CABVLU010000005">
    <property type="protein sequence ID" value="VVT58562.1"/>
    <property type="molecule type" value="Genomic_DNA"/>
</dbReference>